<keyword evidence="9" id="KW-0479">Metal-binding</keyword>
<feature type="binding site" evidence="9">
    <location>
        <position position="92"/>
    </location>
    <ligand>
        <name>Mg(2+)</name>
        <dbReference type="ChEBI" id="CHEBI:18420"/>
        <label>1</label>
    </ligand>
</feature>
<evidence type="ECO:0000256" key="9">
    <source>
        <dbReference type="HAMAP-Rule" id="MF_00211"/>
    </source>
</evidence>
<evidence type="ECO:0000256" key="5">
    <source>
        <dbReference type="ARBA" id="ARBA00022822"/>
    </source>
</evidence>
<dbReference type="InterPro" id="IPR036320">
    <property type="entry name" value="Glycosyl_Trfase_fam3_N_dom_sf"/>
</dbReference>
<dbReference type="AlphaFoldDB" id="A0A1F7SID4"/>
<dbReference type="GO" id="GO:0005829">
    <property type="term" value="C:cytosol"/>
    <property type="evidence" value="ECO:0007669"/>
    <property type="project" value="TreeGrafter"/>
</dbReference>
<evidence type="ECO:0000256" key="1">
    <source>
        <dbReference type="ARBA" id="ARBA00004907"/>
    </source>
</evidence>
<dbReference type="SUPFAM" id="SSF47648">
    <property type="entry name" value="Nucleoside phosphorylase/phosphoribosyltransferase N-terminal domain"/>
    <property type="match status" value="1"/>
</dbReference>
<dbReference type="STRING" id="1817883.A3G31_08025"/>
<dbReference type="InterPro" id="IPR017459">
    <property type="entry name" value="Glycosyl_Trfase_fam3_N_dom"/>
</dbReference>
<feature type="binding site" evidence="9">
    <location>
        <position position="88"/>
    </location>
    <ligand>
        <name>5-phospho-alpha-D-ribose 1-diphosphate</name>
        <dbReference type="ChEBI" id="CHEBI:58017"/>
    </ligand>
</feature>
<evidence type="ECO:0000256" key="8">
    <source>
        <dbReference type="ARBA" id="ARBA00061188"/>
    </source>
</evidence>
<comment type="function">
    <text evidence="9">Catalyzes the transfer of the phosphoribosyl group of 5-phosphorylribose-1-pyrophosphate (PRPP) to anthranilate to yield N-(5'-phosphoribosyl)-anthranilate (PRA).</text>
</comment>
<dbReference type="Gene3D" id="3.40.1030.10">
    <property type="entry name" value="Nucleoside phosphorylase/phosphoribosyltransferase catalytic domain"/>
    <property type="match status" value="1"/>
</dbReference>
<keyword evidence="2 9" id="KW-0028">Amino-acid biosynthesis</keyword>
<evidence type="ECO:0000256" key="7">
    <source>
        <dbReference type="ARBA" id="ARBA00052328"/>
    </source>
</evidence>
<feature type="binding site" evidence="9">
    <location>
        <position position="120"/>
    </location>
    <ligand>
        <name>5-phospho-alpha-D-ribose 1-diphosphate</name>
        <dbReference type="ChEBI" id="CHEBI:58017"/>
    </ligand>
</feature>
<protein>
    <recommendedName>
        <fullName evidence="9">Anthranilate phosphoribosyltransferase</fullName>
        <ecNumber evidence="9">2.4.2.18</ecNumber>
    </recommendedName>
</protein>
<dbReference type="PANTHER" id="PTHR43285:SF2">
    <property type="entry name" value="ANTHRANILATE PHOSPHORIBOSYLTRANSFERASE"/>
    <property type="match status" value="1"/>
</dbReference>
<name>A0A1F7SID4_9BACT</name>
<evidence type="ECO:0000256" key="3">
    <source>
        <dbReference type="ARBA" id="ARBA00022676"/>
    </source>
</evidence>
<keyword evidence="3 9" id="KW-0328">Glycosyltransferase</keyword>
<feature type="binding site" evidence="9">
    <location>
        <position position="226"/>
    </location>
    <ligand>
        <name>Mg(2+)</name>
        <dbReference type="ChEBI" id="CHEBI:18420"/>
        <label>1</label>
    </ligand>
</feature>
<evidence type="ECO:0000256" key="2">
    <source>
        <dbReference type="ARBA" id="ARBA00022605"/>
    </source>
</evidence>
<comment type="similarity">
    <text evidence="9">Belongs to the anthranilate phosphoribosyltransferase family.</text>
</comment>
<feature type="binding site" evidence="9">
    <location>
        <position position="80"/>
    </location>
    <ligand>
        <name>5-phospho-alpha-D-ribose 1-diphosphate</name>
        <dbReference type="ChEBI" id="CHEBI:58017"/>
    </ligand>
</feature>
<evidence type="ECO:0000259" key="10">
    <source>
        <dbReference type="Pfam" id="PF00591"/>
    </source>
</evidence>
<comment type="caution">
    <text evidence="9">Lacks conserved residue(s) required for the propagation of feature annotation.</text>
</comment>
<dbReference type="FunFam" id="3.40.1030.10:FF:000002">
    <property type="entry name" value="Anthranilate phosphoribosyltransferase"/>
    <property type="match status" value="1"/>
</dbReference>
<comment type="caution">
    <text evidence="12">The sequence shown here is derived from an EMBL/GenBank/DDBJ whole genome shotgun (WGS) entry which is preliminary data.</text>
</comment>
<dbReference type="GO" id="GO:0000162">
    <property type="term" value="P:L-tryptophan biosynthetic process"/>
    <property type="evidence" value="ECO:0007669"/>
    <property type="project" value="UniProtKB-UniRule"/>
</dbReference>
<feature type="domain" description="Glycosyl transferase family 3 N-terminal" evidence="11">
    <location>
        <begin position="4"/>
        <end position="65"/>
    </location>
</feature>
<reference evidence="12 13" key="1">
    <citation type="journal article" date="2016" name="Nat. Commun.">
        <title>Thousands of microbial genomes shed light on interconnected biogeochemical processes in an aquifer system.</title>
        <authorList>
            <person name="Anantharaman K."/>
            <person name="Brown C.T."/>
            <person name="Hug L.A."/>
            <person name="Sharon I."/>
            <person name="Castelle C.J."/>
            <person name="Probst A.J."/>
            <person name="Thomas B.C."/>
            <person name="Singh A."/>
            <person name="Wilkins M.J."/>
            <person name="Karaoz U."/>
            <person name="Brodie E.L."/>
            <person name="Williams K.H."/>
            <person name="Hubbard S.S."/>
            <person name="Banfield J.F."/>
        </authorList>
    </citation>
    <scope>NUCLEOTIDE SEQUENCE [LARGE SCALE GENOMIC DNA]</scope>
</reference>
<evidence type="ECO:0000256" key="6">
    <source>
        <dbReference type="ARBA" id="ARBA00023141"/>
    </source>
</evidence>
<feature type="binding site" evidence="9">
    <location>
        <position position="226"/>
    </location>
    <ligand>
        <name>Mg(2+)</name>
        <dbReference type="ChEBI" id="CHEBI:18420"/>
        <label>2</label>
    </ligand>
</feature>
<organism evidence="12 13">
    <name type="scientific">Candidatus Schekmanbacteria bacterium RIFCSPLOWO2_12_FULL_38_15</name>
    <dbReference type="NCBI Taxonomy" id="1817883"/>
    <lineage>
        <taxon>Bacteria</taxon>
        <taxon>Candidatus Schekmaniibacteriota</taxon>
    </lineage>
</organism>
<feature type="binding site" evidence="9">
    <location>
        <position position="111"/>
    </location>
    <ligand>
        <name>anthranilate</name>
        <dbReference type="ChEBI" id="CHEBI:16567"/>
        <label>1</label>
    </ligand>
</feature>
<dbReference type="NCBIfam" id="TIGR01245">
    <property type="entry name" value="trpD"/>
    <property type="match status" value="1"/>
</dbReference>
<comment type="similarity">
    <text evidence="8">In the C-terminal section; belongs to the anthranilate phosphoribosyltransferase family.</text>
</comment>
<feature type="binding site" evidence="9">
    <location>
        <position position="80"/>
    </location>
    <ligand>
        <name>anthranilate</name>
        <dbReference type="ChEBI" id="CHEBI:16567"/>
        <label>1</label>
    </ligand>
</feature>
<comment type="subunit">
    <text evidence="9">Homodimer.</text>
</comment>
<keyword evidence="9" id="KW-0460">Magnesium</keyword>
<dbReference type="SUPFAM" id="SSF52418">
    <property type="entry name" value="Nucleoside phosphorylase/phosphoribosyltransferase catalytic domain"/>
    <property type="match status" value="1"/>
</dbReference>
<comment type="cofactor">
    <cofactor evidence="9">
        <name>Mg(2+)</name>
        <dbReference type="ChEBI" id="CHEBI:18420"/>
    </cofactor>
    <text evidence="9">Binds 2 magnesium ions per monomer.</text>
</comment>
<dbReference type="InterPro" id="IPR000312">
    <property type="entry name" value="Glycosyl_Trfase_fam3"/>
</dbReference>
<dbReference type="Gene3D" id="1.20.970.10">
    <property type="entry name" value="Transferase, Pyrimidine Nucleoside Phosphorylase, Chain C"/>
    <property type="match status" value="1"/>
</dbReference>
<dbReference type="Pfam" id="PF00591">
    <property type="entry name" value="Glycos_transf_3"/>
    <property type="match status" value="1"/>
</dbReference>
<feature type="binding site" evidence="9">
    <location>
        <begin position="108"/>
        <end position="116"/>
    </location>
    <ligand>
        <name>5-phospho-alpha-D-ribose 1-diphosphate</name>
        <dbReference type="ChEBI" id="CHEBI:58017"/>
    </ligand>
</feature>
<dbReference type="InterPro" id="IPR035902">
    <property type="entry name" value="Nuc_phospho_transferase"/>
</dbReference>
<evidence type="ECO:0000259" key="11">
    <source>
        <dbReference type="Pfam" id="PF02885"/>
    </source>
</evidence>
<keyword evidence="5 9" id="KW-0822">Tryptophan biosynthesis</keyword>
<feature type="binding site" evidence="9">
    <location>
        <begin position="90"/>
        <end position="93"/>
    </location>
    <ligand>
        <name>5-phospho-alpha-D-ribose 1-diphosphate</name>
        <dbReference type="ChEBI" id="CHEBI:58017"/>
    </ligand>
</feature>
<evidence type="ECO:0000256" key="4">
    <source>
        <dbReference type="ARBA" id="ARBA00022679"/>
    </source>
</evidence>
<dbReference type="UniPathway" id="UPA00035">
    <property type="reaction ID" value="UER00041"/>
</dbReference>
<comment type="catalytic activity">
    <reaction evidence="7 9">
        <text>N-(5-phospho-beta-D-ribosyl)anthranilate + diphosphate = 5-phospho-alpha-D-ribose 1-diphosphate + anthranilate</text>
        <dbReference type="Rhea" id="RHEA:11768"/>
        <dbReference type="ChEBI" id="CHEBI:16567"/>
        <dbReference type="ChEBI" id="CHEBI:18277"/>
        <dbReference type="ChEBI" id="CHEBI:33019"/>
        <dbReference type="ChEBI" id="CHEBI:58017"/>
        <dbReference type="EC" id="2.4.2.18"/>
    </reaction>
</comment>
<feature type="binding site" evidence="9">
    <location>
        <begin position="83"/>
        <end position="84"/>
    </location>
    <ligand>
        <name>5-phospho-alpha-D-ribose 1-diphosphate</name>
        <dbReference type="ChEBI" id="CHEBI:58017"/>
    </ligand>
</feature>
<feature type="binding site" evidence="9">
    <location>
        <position position="225"/>
    </location>
    <ligand>
        <name>Mg(2+)</name>
        <dbReference type="ChEBI" id="CHEBI:18420"/>
        <label>2</label>
    </ligand>
</feature>
<dbReference type="InterPro" id="IPR005940">
    <property type="entry name" value="Anthranilate_Pribosyl_Tfrase"/>
</dbReference>
<dbReference type="GO" id="GO:0004048">
    <property type="term" value="F:anthranilate phosphoribosyltransferase activity"/>
    <property type="evidence" value="ECO:0007669"/>
    <property type="project" value="UniProtKB-UniRule"/>
</dbReference>
<gene>
    <name evidence="9" type="primary">trpD</name>
    <name evidence="12" type="ORF">A3G31_08025</name>
</gene>
<dbReference type="Proteomes" id="UP000178082">
    <property type="component" value="Unassembled WGS sequence"/>
</dbReference>
<dbReference type="GO" id="GO:0000287">
    <property type="term" value="F:magnesium ion binding"/>
    <property type="evidence" value="ECO:0007669"/>
    <property type="project" value="UniProtKB-UniRule"/>
</dbReference>
<sequence>MIRNAISKLADRKDLSEEEAGESIKEILEGKATSSQIAAFLMGLRVKGEKIPEILGSAKAMREKALTLKVNAEMAVDTCGTGGDRANTFNISTTTAFVVAGAGVPVAKHGNRAVSSLCGSADLLKELGVNIDLSPDKVARCIDEIGIGFLFAPLFHTAMQFAAGPRKEIGIRTIFNLLGPLVNPAEVKAQILGVYSRELTEPLAYVLERLGTKRAFVVCGSDGLDEVTITGETAVSEVSNNEVKSYMLIPEDFGIRKSPADELTGGDAFYNKEILIRILKGAKGGKRDIVLVNSSVALIAGGKAKNFKEGVKIAEESIDSGKAFKKLNALIEFTNKK</sequence>
<keyword evidence="6 9" id="KW-0057">Aromatic amino acid biosynthesis</keyword>
<accession>A0A1F7SID4</accession>
<proteinExistence type="inferred from homology"/>
<evidence type="ECO:0000313" key="13">
    <source>
        <dbReference type="Proteomes" id="UP000178082"/>
    </source>
</evidence>
<feature type="binding site" evidence="9">
    <location>
        <position position="166"/>
    </location>
    <ligand>
        <name>anthranilate</name>
        <dbReference type="ChEBI" id="CHEBI:16567"/>
        <label>2</label>
    </ligand>
</feature>
<keyword evidence="4 9" id="KW-0808">Transferase</keyword>
<feature type="domain" description="Glycosyl transferase family 3" evidence="10">
    <location>
        <begin position="74"/>
        <end position="323"/>
    </location>
</feature>
<dbReference type="Pfam" id="PF02885">
    <property type="entry name" value="Glycos_trans_3N"/>
    <property type="match status" value="1"/>
</dbReference>
<evidence type="ECO:0000313" key="12">
    <source>
        <dbReference type="EMBL" id="OGL53533.1"/>
    </source>
</evidence>
<dbReference type="PANTHER" id="PTHR43285">
    <property type="entry name" value="ANTHRANILATE PHOSPHORIBOSYLTRANSFERASE"/>
    <property type="match status" value="1"/>
</dbReference>
<dbReference type="HAMAP" id="MF_00211">
    <property type="entry name" value="TrpD"/>
    <property type="match status" value="1"/>
</dbReference>
<dbReference type="EMBL" id="MGDI01000025">
    <property type="protein sequence ID" value="OGL53533.1"/>
    <property type="molecule type" value="Genomic_DNA"/>
</dbReference>
<dbReference type="EC" id="2.4.2.18" evidence="9"/>
<comment type="pathway">
    <text evidence="1 9">Amino-acid biosynthesis; L-tryptophan biosynthesis; L-tryptophan from chorismate: step 2/5.</text>
</comment>